<accession>A0A240EQC8</accession>
<dbReference type="Proteomes" id="UP000219336">
    <property type="component" value="Unassembled WGS sequence"/>
</dbReference>
<protein>
    <submittedName>
        <fullName evidence="1">Uncharacterized protein</fullName>
    </submittedName>
</protein>
<dbReference type="AlphaFoldDB" id="A0A240EQC8"/>
<gene>
    <name evidence="1" type="ORF">VTH8203_03994</name>
</gene>
<organism evidence="1 2">
    <name type="scientific">Vibrio thalassae</name>
    <dbReference type="NCBI Taxonomy" id="1243014"/>
    <lineage>
        <taxon>Bacteria</taxon>
        <taxon>Pseudomonadati</taxon>
        <taxon>Pseudomonadota</taxon>
        <taxon>Gammaproteobacteria</taxon>
        <taxon>Vibrionales</taxon>
        <taxon>Vibrionaceae</taxon>
        <taxon>Vibrio</taxon>
    </lineage>
</organism>
<evidence type="ECO:0000313" key="1">
    <source>
        <dbReference type="EMBL" id="SNX50339.1"/>
    </source>
</evidence>
<reference evidence="2" key="1">
    <citation type="submission" date="2016-06" db="EMBL/GenBank/DDBJ databases">
        <authorList>
            <person name="Rodrigo-Torres L."/>
            <person name="Arahal R.D."/>
            <person name="Lucena T."/>
        </authorList>
    </citation>
    <scope>NUCLEOTIDE SEQUENCE [LARGE SCALE GENOMIC DNA]</scope>
    <source>
        <strain evidence="2">CECT8203</strain>
    </source>
</reference>
<sequence length="61" mass="6994">MMVYTALTLRMFLIDAKELPKHSFFDQDSRLDKNSASFDTLFFCCSVVAYLMVDDIAFEAA</sequence>
<keyword evidence="2" id="KW-1185">Reference proteome</keyword>
<evidence type="ECO:0000313" key="2">
    <source>
        <dbReference type="Proteomes" id="UP000219336"/>
    </source>
</evidence>
<proteinExistence type="predicted"/>
<dbReference type="EMBL" id="OANU01000119">
    <property type="protein sequence ID" value="SNX50339.1"/>
    <property type="molecule type" value="Genomic_DNA"/>
</dbReference>
<name>A0A240EQC8_9VIBR</name>